<evidence type="ECO:0000256" key="1">
    <source>
        <dbReference type="ARBA" id="ARBA00004651"/>
    </source>
</evidence>
<keyword evidence="14" id="KW-0067">ATP-binding</keyword>
<comment type="catalytic activity">
    <reaction evidence="13">
        <text>Ca(2+)(in) = Ca(2+)(out)</text>
        <dbReference type="Rhea" id="RHEA:29671"/>
        <dbReference type="ChEBI" id="CHEBI:29108"/>
    </reaction>
</comment>
<name>A0A556TIB5_BAGYA</name>
<dbReference type="OrthoDB" id="494673at2759"/>
<reference evidence="18 19" key="1">
    <citation type="journal article" date="2019" name="Genome Biol. Evol.">
        <title>Whole-Genome Sequencing of the Giant Devil Catfish, Bagarius yarrelli.</title>
        <authorList>
            <person name="Jiang W."/>
            <person name="Lv Y."/>
            <person name="Cheng L."/>
            <person name="Yang K."/>
            <person name="Chao B."/>
            <person name="Wang X."/>
            <person name="Li Y."/>
            <person name="Pan X."/>
            <person name="You X."/>
            <person name="Zhang Y."/>
            <person name="Yang J."/>
            <person name="Li J."/>
            <person name="Zhang X."/>
            <person name="Liu S."/>
            <person name="Sun C."/>
            <person name="Yang J."/>
            <person name="Shi Q."/>
        </authorList>
    </citation>
    <scope>NUCLEOTIDE SEQUENCE [LARGE SCALE GENOMIC DNA]</scope>
    <source>
        <strain evidence="18">JWS20170419001</strain>
        <tissue evidence="18">Muscle</tissue>
    </source>
</reference>
<feature type="disulfide bond" evidence="15">
    <location>
        <begin position="232"/>
        <end position="241"/>
    </location>
</feature>
<organism evidence="18 19">
    <name type="scientific">Bagarius yarrelli</name>
    <name type="common">Goonch</name>
    <name type="synonym">Bagrus yarrelli</name>
    <dbReference type="NCBI Taxonomy" id="175774"/>
    <lineage>
        <taxon>Eukaryota</taxon>
        <taxon>Metazoa</taxon>
        <taxon>Chordata</taxon>
        <taxon>Craniata</taxon>
        <taxon>Vertebrata</taxon>
        <taxon>Euteleostomi</taxon>
        <taxon>Actinopterygii</taxon>
        <taxon>Neopterygii</taxon>
        <taxon>Teleostei</taxon>
        <taxon>Ostariophysi</taxon>
        <taxon>Siluriformes</taxon>
        <taxon>Sisoridae</taxon>
        <taxon>Sisorinae</taxon>
        <taxon>Bagarius</taxon>
    </lineage>
</organism>
<evidence type="ECO:0000256" key="6">
    <source>
        <dbReference type="ARBA" id="ARBA00022989"/>
    </source>
</evidence>
<keyword evidence="14" id="KW-0547">Nucleotide-binding</keyword>
<dbReference type="Gene3D" id="2.60.490.10">
    <property type="entry name" value="atp-gated p2x4 ion channel domain"/>
    <property type="match status" value="1"/>
</dbReference>
<evidence type="ECO:0000256" key="12">
    <source>
        <dbReference type="ARBA" id="ARBA00023303"/>
    </source>
</evidence>
<evidence type="ECO:0000256" key="13">
    <source>
        <dbReference type="ARBA" id="ARBA00036634"/>
    </source>
</evidence>
<evidence type="ECO:0000256" key="9">
    <source>
        <dbReference type="ARBA" id="ARBA00023157"/>
    </source>
</evidence>
<keyword evidence="7 17" id="KW-0406">Ion transport</keyword>
<dbReference type="InterPro" id="IPR053792">
    <property type="entry name" value="P2X_RECEPTOR_CS"/>
</dbReference>
<accession>A0A556TIB5</accession>
<dbReference type="GO" id="GO:0033198">
    <property type="term" value="P:response to ATP"/>
    <property type="evidence" value="ECO:0007669"/>
    <property type="project" value="InterPro"/>
</dbReference>
<keyword evidence="10" id="KW-0325">Glycoprotein</keyword>
<feature type="transmembrane region" description="Helical" evidence="17">
    <location>
        <begin position="307"/>
        <end position="329"/>
    </location>
</feature>
<feature type="binding site" evidence="14">
    <location>
        <begin position="262"/>
        <end position="264"/>
    </location>
    <ligand>
        <name>ATP</name>
        <dbReference type="ChEBI" id="CHEBI:30616"/>
        <note>ligand shared between two neighboring subunits of the homotrimer</note>
    </ligand>
</feature>
<dbReference type="GO" id="GO:0004931">
    <property type="term" value="F:extracellularly ATP-gated monoatomic cation channel activity"/>
    <property type="evidence" value="ECO:0007669"/>
    <property type="project" value="InterPro"/>
</dbReference>
<evidence type="ECO:0000256" key="4">
    <source>
        <dbReference type="ARBA" id="ARBA00022475"/>
    </source>
</evidence>
<feature type="transmembrane region" description="Helical" evidence="17">
    <location>
        <begin position="29"/>
        <end position="50"/>
    </location>
</feature>
<evidence type="ECO:0000313" key="18">
    <source>
        <dbReference type="EMBL" id="TSK14484.1"/>
    </source>
</evidence>
<comment type="function">
    <text evidence="17">Receptor for ATP that acts as a ligand-gated ion channel.</text>
</comment>
<evidence type="ECO:0000256" key="17">
    <source>
        <dbReference type="RuleBase" id="RU000681"/>
    </source>
</evidence>
<evidence type="ECO:0000256" key="3">
    <source>
        <dbReference type="ARBA" id="ARBA00022448"/>
    </source>
</evidence>
<keyword evidence="5 17" id="KW-0812">Transmembrane</keyword>
<keyword evidence="3 17" id="KW-0813">Transport</keyword>
<evidence type="ECO:0000256" key="5">
    <source>
        <dbReference type="ARBA" id="ARBA00022692"/>
    </source>
</evidence>
<evidence type="ECO:0000256" key="16">
    <source>
        <dbReference type="PIRSR" id="PIRSR005713-3"/>
    </source>
</evidence>
<feature type="binding site" evidence="14">
    <location>
        <position position="157"/>
    </location>
    <ligand>
        <name>ATP</name>
        <dbReference type="ChEBI" id="CHEBI:30616"/>
        <note>ligand shared between two neighboring subunits of the homotrimer</note>
    </ligand>
</feature>
<keyword evidence="4" id="KW-1003">Cell membrane</keyword>
<dbReference type="GO" id="GO:0001614">
    <property type="term" value="F:purinergic nucleotide receptor activity"/>
    <property type="evidence" value="ECO:0007669"/>
    <property type="project" value="InterPro"/>
</dbReference>
<dbReference type="EMBL" id="VCAZ01000002">
    <property type="protein sequence ID" value="TSK14484.1"/>
    <property type="molecule type" value="Genomic_DNA"/>
</dbReference>
<feature type="binding site" evidence="14">
    <location>
        <begin position="68"/>
        <end position="70"/>
    </location>
    <ligand>
        <name>ATP</name>
        <dbReference type="ChEBI" id="CHEBI:30616"/>
        <note>ligand shared between two neighboring subunits of the homotrimer</note>
    </ligand>
</feature>
<evidence type="ECO:0000256" key="11">
    <source>
        <dbReference type="ARBA" id="ARBA00023286"/>
    </source>
</evidence>
<evidence type="ECO:0000256" key="2">
    <source>
        <dbReference type="ARBA" id="ARBA00009848"/>
    </source>
</evidence>
<dbReference type="Gene3D" id="1.10.287.940">
    <property type="entry name" value="atp-gated p2x4 ion channel"/>
    <property type="match status" value="1"/>
</dbReference>
<keyword evidence="6 17" id="KW-1133">Transmembrane helix</keyword>
<dbReference type="GO" id="GO:0005524">
    <property type="term" value="F:ATP binding"/>
    <property type="evidence" value="ECO:0007669"/>
    <property type="project" value="UniProtKB-KW"/>
</dbReference>
<sequence>MRNCLKVALIDFFFEYETPRLVLVRNPRVGIACRILQLGVLAYIVGWVFIYEKGYQIQDTAISSVFTKMKGIAYTQSNGEERLWDVADYVFPDQLPDGSNNCTTDADCKKGTYKRTGNGRLTGKCVDKSCEILSWCPVQDDRVIPNPPLLAAAENFTLFIKNSVSFPNFGVVRSNLVETVTSSYLKTCLFDPIKQPLCPIFKLGDIVSFSGFKFSEIAQVGGSLGILIDWECNLDHRIEKCIPMYKFQGLYGNSSQASVGYNFRTAKYFTEDRIQKRTLMKVFGLYIEIIVHGQARKFDVIPTLTAIGSGVGIFGVTTIVCDVVLLHLVSKKDCYKSLKFKSIPEEEKVSVSPS</sequence>
<comment type="subcellular location">
    <subcellularLocation>
        <location evidence="1">Cell membrane</location>
        <topology evidence="1">Multi-pass membrane protein</topology>
    </subcellularLocation>
    <subcellularLocation>
        <location evidence="17">Membrane</location>
        <topology evidence="17">Multi-pass membrane protein</topology>
    </subcellularLocation>
</comment>
<evidence type="ECO:0000256" key="14">
    <source>
        <dbReference type="PIRSR" id="PIRSR005713-1"/>
    </source>
</evidence>
<gene>
    <name evidence="18" type="ORF">Baya_0467</name>
</gene>
<feature type="disulfide bond" evidence="15">
    <location>
        <begin position="108"/>
        <end position="130"/>
    </location>
</feature>
<keyword evidence="17" id="KW-0675">Receptor</keyword>
<feature type="disulfide bond" evidence="15">
    <location>
        <begin position="188"/>
        <end position="198"/>
    </location>
</feature>
<dbReference type="PANTHER" id="PTHR10125:SF9">
    <property type="entry name" value="P2X PURINOCEPTOR 1"/>
    <property type="match status" value="1"/>
</dbReference>
<feature type="glycosylation site" description="N-linked (GlcNAc...) asparagine" evidence="16">
    <location>
        <position position="155"/>
    </location>
</feature>
<evidence type="ECO:0000313" key="19">
    <source>
        <dbReference type="Proteomes" id="UP000319801"/>
    </source>
</evidence>
<feature type="disulfide bond" evidence="15">
    <location>
        <begin position="102"/>
        <end position="125"/>
    </location>
</feature>
<dbReference type="Proteomes" id="UP000319801">
    <property type="component" value="Unassembled WGS sequence"/>
</dbReference>
<comment type="similarity">
    <text evidence="2 17">Belongs to the P2X receptor family.</text>
</comment>
<protein>
    <recommendedName>
        <fullName evidence="17">P2X purinoceptor</fullName>
    </recommendedName>
</protein>
<dbReference type="InterPro" id="IPR027309">
    <property type="entry name" value="P2X_extracellular_dom_sf"/>
</dbReference>
<keyword evidence="9 15" id="KW-1015">Disulfide bond</keyword>
<dbReference type="PANTHER" id="PTHR10125">
    <property type="entry name" value="P2X PURINOCEPTOR"/>
    <property type="match status" value="1"/>
</dbReference>
<keyword evidence="12 17" id="KW-0407">Ion channel</keyword>
<evidence type="ECO:0000256" key="15">
    <source>
        <dbReference type="PIRSR" id="PIRSR005713-2"/>
    </source>
</evidence>
<feature type="binding site" evidence="14">
    <location>
        <position position="281"/>
    </location>
    <ligand>
        <name>ATP</name>
        <dbReference type="ChEBI" id="CHEBI:30616"/>
        <note>ligand shared between two neighboring subunits of the homotrimer</note>
    </ligand>
</feature>
<dbReference type="Pfam" id="PF00864">
    <property type="entry name" value="P2X_receptor"/>
    <property type="match status" value="2"/>
</dbReference>
<evidence type="ECO:0000256" key="7">
    <source>
        <dbReference type="ARBA" id="ARBA00023065"/>
    </source>
</evidence>
<dbReference type="PROSITE" id="PS01212">
    <property type="entry name" value="P2X_RECEPTOR"/>
    <property type="match status" value="1"/>
</dbReference>
<dbReference type="AlphaFoldDB" id="A0A556TIB5"/>
<evidence type="ECO:0000256" key="10">
    <source>
        <dbReference type="ARBA" id="ARBA00023180"/>
    </source>
</evidence>
<dbReference type="InterPro" id="IPR001429">
    <property type="entry name" value="P2X_purnocptor"/>
</dbReference>
<dbReference type="PIRSF" id="PIRSF005713">
    <property type="entry name" value="P2X_purinoceptor"/>
    <property type="match status" value="1"/>
</dbReference>
<dbReference type="NCBIfam" id="TIGR00863">
    <property type="entry name" value="P2X"/>
    <property type="match status" value="1"/>
</dbReference>
<dbReference type="InterPro" id="IPR059116">
    <property type="entry name" value="P2X_receptor"/>
</dbReference>
<dbReference type="GO" id="GO:0005886">
    <property type="term" value="C:plasma membrane"/>
    <property type="evidence" value="ECO:0007669"/>
    <property type="project" value="UniProtKB-SubCell"/>
</dbReference>
<evidence type="ECO:0000256" key="8">
    <source>
        <dbReference type="ARBA" id="ARBA00023136"/>
    </source>
</evidence>
<proteinExistence type="inferred from homology"/>
<dbReference type="GO" id="GO:0070588">
    <property type="term" value="P:calcium ion transmembrane transport"/>
    <property type="evidence" value="ECO:0007669"/>
    <property type="project" value="TreeGrafter"/>
</dbReference>
<keyword evidence="8 17" id="KW-0472">Membrane</keyword>
<keyword evidence="19" id="KW-1185">Reference proteome</keyword>
<comment type="caution">
    <text evidence="18">The sequence shown here is derived from an EMBL/GenBank/DDBJ whole genome shotgun (WGS) entry which is preliminary data.</text>
</comment>
<keyword evidence="11" id="KW-1071">Ligand-gated ion channel</keyword>
<dbReference type="PRINTS" id="PR01307">
    <property type="entry name" value="P2XRECEPTOR"/>
</dbReference>
<dbReference type="GO" id="GO:0098794">
    <property type="term" value="C:postsynapse"/>
    <property type="evidence" value="ECO:0007669"/>
    <property type="project" value="GOC"/>
</dbReference>